<dbReference type="AlphaFoldDB" id="A0A8B8JH53"/>
<evidence type="ECO:0000313" key="3">
    <source>
        <dbReference type="RefSeq" id="XP_027330702.1"/>
    </source>
</evidence>
<dbReference type="PANTHER" id="PTHR14942">
    <property type="entry name" value="U11/U12 SMALL NUCLEAR RIBONUCLEOPROTEIN 25 KDA PROTEIN"/>
    <property type="match status" value="1"/>
</dbReference>
<evidence type="ECO:0000313" key="2">
    <source>
        <dbReference type="Proteomes" id="UP000694853"/>
    </source>
</evidence>
<dbReference type="InterPro" id="IPR000626">
    <property type="entry name" value="Ubiquitin-like_dom"/>
</dbReference>
<dbReference type="CDD" id="cd17058">
    <property type="entry name" value="Ubl_SNRNP25"/>
    <property type="match status" value="1"/>
</dbReference>
<name>A0A8B8JH53_ABRPR</name>
<dbReference type="Proteomes" id="UP000694853">
    <property type="component" value="Unplaced"/>
</dbReference>
<dbReference type="SUPFAM" id="SSF54236">
    <property type="entry name" value="Ubiquitin-like"/>
    <property type="match status" value="1"/>
</dbReference>
<dbReference type="GeneID" id="113846519"/>
<accession>A0A8B8JH53</accession>
<dbReference type="InterPro" id="IPR040610">
    <property type="entry name" value="SNRNP25_ubiquitin"/>
</dbReference>
<keyword evidence="2" id="KW-1185">Reference proteome</keyword>
<evidence type="ECO:0000259" key="1">
    <source>
        <dbReference type="PROSITE" id="PS50053"/>
    </source>
</evidence>
<dbReference type="KEGG" id="aprc:113846519"/>
<dbReference type="OrthoDB" id="72819at2759"/>
<feature type="domain" description="Ubiquitin-like" evidence="1">
    <location>
        <begin position="73"/>
        <end position="159"/>
    </location>
</feature>
<dbReference type="GO" id="GO:0000398">
    <property type="term" value="P:mRNA splicing, via spliceosome"/>
    <property type="evidence" value="ECO:0007669"/>
    <property type="project" value="InterPro"/>
</dbReference>
<dbReference type="PROSITE" id="PS50053">
    <property type="entry name" value="UBIQUITIN_2"/>
    <property type="match status" value="1"/>
</dbReference>
<proteinExistence type="predicted"/>
<sequence length="289" mass="33416">MRMRVLPFQESLSLFCYKPSTSSMPFSHAMGEDESALIVAKQNSPNRSSTFDIIDAVFSRKSFFYDRLPSQPLRLTVLKLDGSCFHVQVPKTATIAQLKDAVEALFSHIGPSQISWPLVWGQFCLCYDGQKLVTEKDYLRHYGIKDGDQLYFIRHVSNSCCFIQRKRSKKRIVRLKLQRRSSQVNSYQPKENCDDDEISSGDETIENAKIKHCMEEEEEEHVGKNKLTGFVGTFFSYTPLASVRKTRTKSRIWPSTIPRCLTGSFRKIKSIVCFGRSRHQSLRLTWRQY</sequence>
<reference evidence="3" key="2">
    <citation type="submission" date="2025-08" db="UniProtKB">
        <authorList>
            <consortium name="RefSeq"/>
        </authorList>
    </citation>
    <scope>IDENTIFICATION</scope>
    <source>
        <tissue evidence="3">Young leaves</tissue>
    </source>
</reference>
<gene>
    <name evidence="3" type="primary">LOC113846519</name>
</gene>
<organism evidence="2 3">
    <name type="scientific">Abrus precatorius</name>
    <name type="common">Indian licorice</name>
    <name type="synonym">Glycine abrus</name>
    <dbReference type="NCBI Taxonomy" id="3816"/>
    <lineage>
        <taxon>Eukaryota</taxon>
        <taxon>Viridiplantae</taxon>
        <taxon>Streptophyta</taxon>
        <taxon>Embryophyta</taxon>
        <taxon>Tracheophyta</taxon>
        <taxon>Spermatophyta</taxon>
        <taxon>Magnoliopsida</taxon>
        <taxon>eudicotyledons</taxon>
        <taxon>Gunneridae</taxon>
        <taxon>Pentapetalae</taxon>
        <taxon>rosids</taxon>
        <taxon>fabids</taxon>
        <taxon>Fabales</taxon>
        <taxon>Fabaceae</taxon>
        <taxon>Papilionoideae</taxon>
        <taxon>50 kb inversion clade</taxon>
        <taxon>NPAAA clade</taxon>
        <taxon>indigoferoid/millettioid clade</taxon>
        <taxon>Abreae</taxon>
        <taxon>Abrus</taxon>
    </lineage>
</organism>
<dbReference type="Gene3D" id="3.10.20.90">
    <property type="entry name" value="Phosphatidylinositol 3-kinase Catalytic Subunit, Chain A, domain 1"/>
    <property type="match status" value="1"/>
</dbReference>
<reference evidence="2" key="1">
    <citation type="journal article" date="2019" name="Toxins">
        <title>Detection of Abrin-Like and Prepropulchellin-Like Toxin Genes and Transcripts Using Whole Genome Sequencing and Full-Length Transcript Sequencing of Abrus precatorius.</title>
        <authorList>
            <person name="Hovde B.T."/>
            <person name="Daligault H.E."/>
            <person name="Hanschen E.R."/>
            <person name="Kunde Y.A."/>
            <person name="Johnson M.B."/>
            <person name="Starkenburg S.R."/>
            <person name="Johnson S.L."/>
        </authorList>
    </citation>
    <scope>NUCLEOTIDE SEQUENCE [LARGE SCALE GENOMIC DNA]</scope>
</reference>
<dbReference type="InterPro" id="IPR039690">
    <property type="entry name" value="SNRNP25"/>
</dbReference>
<protein>
    <submittedName>
        <fullName evidence="3">Uncharacterized protein LOC113846519</fullName>
    </submittedName>
</protein>
<dbReference type="Pfam" id="PF18036">
    <property type="entry name" value="Ubiquitin_4"/>
    <property type="match status" value="1"/>
</dbReference>
<dbReference type="InterPro" id="IPR029071">
    <property type="entry name" value="Ubiquitin-like_domsf"/>
</dbReference>
<dbReference type="PANTHER" id="PTHR14942:SF20">
    <property type="entry name" value="SNRNP25 UBIQUITIN-LIKE DOMAIN-CONTAINING PROTEIN"/>
    <property type="match status" value="1"/>
</dbReference>
<dbReference type="RefSeq" id="XP_027330702.1">
    <property type="nucleotide sequence ID" value="XM_027474901.1"/>
</dbReference>